<comment type="caution">
    <text evidence="1">The sequence shown here is derived from an EMBL/GenBank/DDBJ whole genome shotgun (WGS) entry which is preliminary data.</text>
</comment>
<reference evidence="1 2" key="1">
    <citation type="submission" date="2018-07" db="EMBL/GenBank/DDBJ databases">
        <title>Dyella monticola sp. nov. and Dyella psychrodurans sp. nov. isolated from monsoon evergreen broad-leaved forest soil of Dinghu Mountain, China.</title>
        <authorList>
            <person name="Gao Z."/>
            <person name="Qiu L."/>
        </authorList>
    </citation>
    <scope>NUCLEOTIDE SEQUENCE [LARGE SCALE GENOMIC DNA]</scope>
    <source>
        <strain evidence="1 2">4G-K06</strain>
    </source>
</reference>
<dbReference type="AlphaFoldDB" id="A0A370X5W9"/>
<evidence type="ECO:0000313" key="1">
    <source>
        <dbReference type="EMBL" id="RDS83823.1"/>
    </source>
</evidence>
<organism evidence="1 2">
    <name type="scientific">Dyella monticola</name>
    <dbReference type="NCBI Taxonomy" id="1927958"/>
    <lineage>
        <taxon>Bacteria</taxon>
        <taxon>Pseudomonadati</taxon>
        <taxon>Pseudomonadota</taxon>
        <taxon>Gammaproteobacteria</taxon>
        <taxon>Lysobacterales</taxon>
        <taxon>Rhodanobacteraceae</taxon>
        <taxon>Dyella</taxon>
    </lineage>
</organism>
<dbReference type="InterPro" id="IPR018715">
    <property type="entry name" value="DUF2239"/>
</dbReference>
<gene>
    <name evidence="1" type="ORF">DWU98_05810</name>
</gene>
<dbReference type="RefSeq" id="WP_115494532.1">
    <property type="nucleotide sequence ID" value="NZ_QRBE01000002.1"/>
</dbReference>
<accession>A0A370X5W9</accession>
<protein>
    <submittedName>
        <fullName evidence="1">DUF2239 family protein</fullName>
    </submittedName>
</protein>
<proteinExistence type="predicted"/>
<evidence type="ECO:0000313" key="2">
    <source>
        <dbReference type="Proteomes" id="UP000254258"/>
    </source>
</evidence>
<dbReference type="Pfam" id="PF09998">
    <property type="entry name" value="DUF2239"/>
    <property type="match status" value="1"/>
</dbReference>
<dbReference type="OrthoDB" id="282960at2"/>
<dbReference type="EMBL" id="QRBE01000002">
    <property type="protein sequence ID" value="RDS83823.1"/>
    <property type="molecule type" value="Genomic_DNA"/>
</dbReference>
<sequence length="202" mass="21826">MTKTRPSASYTSFQGYRRLASGPLHVIALAVKIAAEGGGGKPILIFDDSTGRSIDLDTRGTDDEVLARYPATSADSVTGLGSDETPRGRGRPKLGVVAREVTLLPRHWEWLAAQPGGPSVALRKLVEEARHRNGERDQIRALQERAYHFMSAMAGDMPGFEEASRALFANDPAKFASLIAQWPSDVCDHAMRMAFGGMGTSL</sequence>
<keyword evidence="2" id="KW-1185">Reference proteome</keyword>
<name>A0A370X5W9_9GAMM</name>
<dbReference type="Proteomes" id="UP000254258">
    <property type="component" value="Unassembled WGS sequence"/>
</dbReference>